<dbReference type="GO" id="GO:0005509">
    <property type="term" value="F:calcium ion binding"/>
    <property type="evidence" value="ECO:0007669"/>
    <property type="project" value="InterPro"/>
</dbReference>
<dbReference type="GO" id="GO:0005737">
    <property type="term" value="C:cytoplasm"/>
    <property type="evidence" value="ECO:0007669"/>
    <property type="project" value="TreeGrafter"/>
</dbReference>
<dbReference type="PROSITE" id="PS50222">
    <property type="entry name" value="EF_HAND_2"/>
    <property type="match status" value="1"/>
</dbReference>
<feature type="compositionally biased region" description="Basic and acidic residues" evidence="7">
    <location>
        <begin position="394"/>
        <end position="410"/>
    </location>
</feature>
<evidence type="ECO:0000259" key="8">
    <source>
        <dbReference type="PROSITE" id="PS50222"/>
    </source>
</evidence>
<dbReference type="PANTHER" id="PTHR10183">
    <property type="entry name" value="CALPAIN"/>
    <property type="match status" value="1"/>
</dbReference>
<dbReference type="PRINTS" id="PR00704">
    <property type="entry name" value="CALPAIN"/>
</dbReference>
<dbReference type="GO" id="GO:0004198">
    <property type="term" value="F:calcium-dependent cysteine-type endopeptidase activity"/>
    <property type="evidence" value="ECO:0007669"/>
    <property type="project" value="InterPro"/>
</dbReference>
<dbReference type="PANTHER" id="PTHR10183:SF302">
    <property type="entry name" value="CALPAIN-14"/>
    <property type="match status" value="1"/>
</dbReference>
<proteinExistence type="inferred from homology"/>
<dbReference type="SUPFAM" id="SSF49758">
    <property type="entry name" value="Calpain large subunit, middle domain (domain III)"/>
    <property type="match status" value="1"/>
</dbReference>
<feature type="domain" description="EF-hand" evidence="8">
    <location>
        <begin position="273"/>
        <end position="308"/>
    </location>
</feature>
<dbReference type="SUPFAM" id="SSF47473">
    <property type="entry name" value="EF-hand"/>
    <property type="match status" value="1"/>
</dbReference>
<sequence>MSLEDCCKHYTKIEICGMSPDFLDEEPDSHWKTSMYENRWVAGTTAGGHLGHTETFWTNPQYRIKVCGKPDSSQTKNTLVSLMQKPDNRNRRLAQIFFIGFFIFEDKKCTGKFPASFFSSHRPVAQTKLLMNSREVMEFLTLKPGEYVIVPCTDKPNQAASFLLTIFSREETRCYENSGHHFNNPVEKVKKEKNSQDVENKMLLFRQYSDKYEEVNAELLQQLLKGLNMNGSDLISGSFSIDACRSMVALMDLIQQESGDGKLDSEEFGYLWHKVTKYKQVFAKMDVSKTGTLSLRELRNALRDSGMSISDELLNLMAVRYGASSGHMTLENFINLSLRLSRMNKIFTELSDGRNVTLSRSEWFLVQRPYRPGGKQNELEGRGSATSPTSSQTTREHGRKDKPETTCDMN</sequence>
<evidence type="ECO:0000313" key="10">
    <source>
        <dbReference type="Proteomes" id="UP000250572"/>
    </source>
</evidence>
<comment type="similarity">
    <text evidence="1">Belongs to the peptidase C2 family.</text>
</comment>
<dbReference type="InterPro" id="IPR018247">
    <property type="entry name" value="EF_Hand_1_Ca_BS"/>
</dbReference>
<evidence type="ECO:0000256" key="6">
    <source>
        <dbReference type="ARBA" id="ARBA00022837"/>
    </source>
</evidence>
<keyword evidence="10" id="KW-1185">Reference proteome</keyword>
<dbReference type="GO" id="GO:0006508">
    <property type="term" value="P:proteolysis"/>
    <property type="evidence" value="ECO:0007669"/>
    <property type="project" value="UniProtKB-KW"/>
</dbReference>
<dbReference type="SMART" id="SM00720">
    <property type="entry name" value="calpain_III"/>
    <property type="match status" value="1"/>
</dbReference>
<name>A0A315V154_GAMAF</name>
<feature type="region of interest" description="Disordered" evidence="7">
    <location>
        <begin position="371"/>
        <end position="410"/>
    </location>
</feature>
<reference evidence="9 10" key="1">
    <citation type="journal article" date="2018" name="G3 (Bethesda)">
        <title>A High-Quality Reference Genome for the Invasive Mosquitofish Gambusia affinis Using a Chicago Library.</title>
        <authorList>
            <person name="Hoffberg S.L."/>
            <person name="Troendle N.J."/>
            <person name="Glenn T.C."/>
            <person name="Mahmud O."/>
            <person name="Louha S."/>
            <person name="Chalopin D."/>
            <person name="Bennetzen J.L."/>
            <person name="Mauricio R."/>
        </authorList>
    </citation>
    <scope>NUCLEOTIDE SEQUENCE [LARGE SCALE GENOMIC DNA]</scope>
    <source>
        <strain evidence="9">NE01/NJP1002.9</strain>
        <tissue evidence="9">Muscle</tissue>
    </source>
</reference>
<keyword evidence="4" id="KW-0378">Hydrolase</keyword>
<feature type="compositionally biased region" description="Polar residues" evidence="7">
    <location>
        <begin position="384"/>
        <end position="393"/>
    </location>
</feature>
<gene>
    <name evidence="9" type="ORF">CCH79_00004322</name>
</gene>
<dbReference type="Proteomes" id="UP000250572">
    <property type="component" value="Unassembled WGS sequence"/>
</dbReference>
<dbReference type="InterPro" id="IPR054069">
    <property type="entry name" value="CAPN3/13-like_C_EFh"/>
</dbReference>
<keyword evidence="3" id="KW-0479">Metal-binding</keyword>
<organism evidence="9 10">
    <name type="scientific">Gambusia affinis</name>
    <name type="common">Western mosquitofish</name>
    <name type="synonym">Heterandria affinis</name>
    <dbReference type="NCBI Taxonomy" id="33528"/>
    <lineage>
        <taxon>Eukaryota</taxon>
        <taxon>Metazoa</taxon>
        <taxon>Chordata</taxon>
        <taxon>Craniata</taxon>
        <taxon>Vertebrata</taxon>
        <taxon>Euteleostomi</taxon>
        <taxon>Actinopterygii</taxon>
        <taxon>Neopterygii</taxon>
        <taxon>Teleostei</taxon>
        <taxon>Neoteleostei</taxon>
        <taxon>Acanthomorphata</taxon>
        <taxon>Ovalentaria</taxon>
        <taxon>Atherinomorphae</taxon>
        <taxon>Cyprinodontiformes</taxon>
        <taxon>Poeciliidae</taxon>
        <taxon>Poeciliinae</taxon>
        <taxon>Gambusia</taxon>
    </lineage>
</organism>
<dbReference type="Gene3D" id="2.60.120.380">
    <property type="match status" value="1"/>
</dbReference>
<dbReference type="InterPro" id="IPR022684">
    <property type="entry name" value="Calpain_cysteine_protease"/>
</dbReference>
<dbReference type="InterPro" id="IPR011992">
    <property type="entry name" value="EF-hand-dom_pair"/>
</dbReference>
<dbReference type="EMBL" id="NHOQ01002481">
    <property type="protein sequence ID" value="PWA16562.1"/>
    <property type="molecule type" value="Genomic_DNA"/>
</dbReference>
<dbReference type="InterPro" id="IPR002048">
    <property type="entry name" value="EF_hand_dom"/>
</dbReference>
<dbReference type="AlphaFoldDB" id="A0A315V154"/>
<keyword evidence="5" id="KW-0788">Thiol protease</keyword>
<dbReference type="STRING" id="33528.ENSGAFP00000002065"/>
<dbReference type="InterPro" id="IPR036213">
    <property type="entry name" value="Calpain_III_sf"/>
</dbReference>
<accession>A0A315V154</accession>
<keyword evidence="6" id="KW-0106">Calcium</keyword>
<evidence type="ECO:0000313" key="9">
    <source>
        <dbReference type="EMBL" id="PWA16562.1"/>
    </source>
</evidence>
<dbReference type="Pfam" id="PF21875">
    <property type="entry name" value="CAPN13-like_C_EFh"/>
    <property type="match status" value="1"/>
</dbReference>
<evidence type="ECO:0000256" key="1">
    <source>
        <dbReference type="ARBA" id="ARBA00007623"/>
    </source>
</evidence>
<dbReference type="Pfam" id="PF01067">
    <property type="entry name" value="Calpain_III"/>
    <property type="match status" value="1"/>
</dbReference>
<evidence type="ECO:0000256" key="7">
    <source>
        <dbReference type="SAM" id="MobiDB-lite"/>
    </source>
</evidence>
<dbReference type="InterPro" id="IPR022682">
    <property type="entry name" value="Calpain_domain_III"/>
</dbReference>
<evidence type="ECO:0000256" key="4">
    <source>
        <dbReference type="ARBA" id="ARBA00022801"/>
    </source>
</evidence>
<evidence type="ECO:0000256" key="2">
    <source>
        <dbReference type="ARBA" id="ARBA00022670"/>
    </source>
</evidence>
<dbReference type="PROSITE" id="PS00018">
    <property type="entry name" value="EF_HAND_1"/>
    <property type="match status" value="1"/>
</dbReference>
<comment type="caution">
    <text evidence="9">The sequence shown here is derived from an EMBL/GenBank/DDBJ whole genome shotgun (WGS) entry which is preliminary data.</text>
</comment>
<evidence type="ECO:0000256" key="3">
    <source>
        <dbReference type="ARBA" id="ARBA00022723"/>
    </source>
</evidence>
<dbReference type="InterPro" id="IPR022683">
    <property type="entry name" value="Calpain_III"/>
</dbReference>
<dbReference type="Gene3D" id="1.10.238.10">
    <property type="entry name" value="EF-hand"/>
    <property type="match status" value="1"/>
</dbReference>
<protein>
    <recommendedName>
        <fullName evidence="8">EF-hand domain-containing protein</fullName>
    </recommendedName>
</protein>
<evidence type="ECO:0000256" key="5">
    <source>
        <dbReference type="ARBA" id="ARBA00022807"/>
    </source>
</evidence>
<keyword evidence="2" id="KW-0645">Protease</keyword>